<evidence type="ECO:0000256" key="1">
    <source>
        <dbReference type="SAM" id="MobiDB-lite"/>
    </source>
</evidence>
<name>A0A3P8A6S8_9TREM</name>
<gene>
    <name evidence="2" type="ORF">SMRZ_LOCUS13968</name>
</gene>
<keyword evidence="3" id="KW-1185">Reference proteome</keyword>
<organism evidence="2 3">
    <name type="scientific">Schistosoma margrebowiei</name>
    <dbReference type="NCBI Taxonomy" id="48269"/>
    <lineage>
        <taxon>Eukaryota</taxon>
        <taxon>Metazoa</taxon>
        <taxon>Spiralia</taxon>
        <taxon>Lophotrochozoa</taxon>
        <taxon>Platyhelminthes</taxon>
        <taxon>Trematoda</taxon>
        <taxon>Digenea</taxon>
        <taxon>Strigeidida</taxon>
        <taxon>Schistosomatoidea</taxon>
        <taxon>Schistosomatidae</taxon>
        <taxon>Schistosoma</taxon>
    </lineage>
</organism>
<dbReference type="Proteomes" id="UP000277204">
    <property type="component" value="Unassembled WGS sequence"/>
</dbReference>
<dbReference type="EMBL" id="UZAI01012010">
    <property type="protein sequence ID" value="VDP09597.1"/>
    <property type="molecule type" value="Genomic_DNA"/>
</dbReference>
<accession>A0A3P8A6S8</accession>
<reference evidence="2 3" key="1">
    <citation type="submission" date="2018-11" db="EMBL/GenBank/DDBJ databases">
        <authorList>
            <consortium name="Pathogen Informatics"/>
        </authorList>
    </citation>
    <scope>NUCLEOTIDE SEQUENCE [LARGE SCALE GENOMIC DNA]</scope>
    <source>
        <strain evidence="2 3">Zambia</strain>
    </source>
</reference>
<proteinExistence type="predicted"/>
<feature type="compositionally biased region" description="Low complexity" evidence="1">
    <location>
        <begin position="28"/>
        <end position="37"/>
    </location>
</feature>
<dbReference type="AlphaFoldDB" id="A0A3P8A6S8"/>
<feature type="compositionally biased region" description="Polar residues" evidence="1">
    <location>
        <begin position="1"/>
        <end position="11"/>
    </location>
</feature>
<evidence type="ECO:0000313" key="3">
    <source>
        <dbReference type="Proteomes" id="UP000277204"/>
    </source>
</evidence>
<evidence type="ECO:0000313" key="2">
    <source>
        <dbReference type="EMBL" id="VDP09597.1"/>
    </source>
</evidence>
<sequence>MNLSTKNQEINGINIDGSKKSSHKLPNTTLTSSSSLSKSDQLPLSIELEHTNELPSDTLMDQYINLIDRILICTQSDLNNTQKLSYEDPMKSRSFYLSLAYALYLTYRSFIKKLNTTSQCQLTEREHCISHLTNYMANRIYEVCCYHCVNYNKLISLIFIKGGFCRDFRNFTG</sequence>
<protein>
    <submittedName>
        <fullName evidence="2">Uncharacterized protein</fullName>
    </submittedName>
</protein>
<feature type="region of interest" description="Disordered" evidence="1">
    <location>
        <begin position="1"/>
        <end position="37"/>
    </location>
</feature>